<dbReference type="NCBIfam" id="NF038014">
    <property type="entry name" value="Chlamy_inclu_1"/>
    <property type="match status" value="1"/>
</dbReference>
<keyword evidence="1" id="KW-1133">Transmembrane helix</keyword>
<keyword evidence="3" id="KW-1185">Reference proteome</keyword>
<organism evidence="2 3">
    <name type="scientific">Candidatus Chlamydia sanziniae</name>
    <dbReference type="NCBI Taxonomy" id="1806891"/>
    <lineage>
        <taxon>Bacteria</taxon>
        <taxon>Pseudomonadati</taxon>
        <taxon>Chlamydiota</taxon>
        <taxon>Chlamydiia</taxon>
        <taxon>Chlamydiales</taxon>
        <taxon>Chlamydiaceae</taxon>
        <taxon>Chlamydia/Chlamydophila group</taxon>
        <taxon>Chlamydia</taxon>
    </lineage>
</organism>
<dbReference type="Proteomes" id="UP000078162">
    <property type="component" value="Chromosome"/>
</dbReference>
<dbReference type="KEGG" id="csaz:Cs308_0413"/>
<reference evidence="2 3" key="1">
    <citation type="submission" date="2016-03" db="EMBL/GenBank/DDBJ databases">
        <title>Culture-independent genomics supports pathogen discovery for uncultivable bacteria within the genus Chlamydia.</title>
        <authorList>
            <person name="Taylor-Brown A."/>
            <person name="Bachmann N.L."/>
            <person name="Borel N."/>
            <person name="Polkinghorne A."/>
        </authorList>
    </citation>
    <scope>NUCLEOTIDE SEQUENCE [LARGE SCALE GENOMIC DNA]</scope>
    <source>
        <strain evidence="2 3">2742-308</strain>
    </source>
</reference>
<feature type="transmembrane region" description="Helical" evidence="1">
    <location>
        <begin position="6"/>
        <end position="28"/>
    </location>
</feature>
<gene>
    <name evidence="2" type="ORF">Cs308_0413</name>
</gene>
<dbReference type="STRING" id="1806891.Cs308_0413"/>
<sequence length="240" mass="26681">MNNIFPHVAIAIFFHGILVCLVCISPPLKKPPPLLPFKEKIVSLPLQLHASPSQHSSSLKLAQKTISEGPSQTLATAKARPLEKKQVSNIPPQQLTPALLPNSNIKENKRLSSVQLKTLSEVTETLTRHLDKNGTLFADVSLTSTPEFTHNSALLITQENELRELLHHYVVLPTQGEVRIKLVLTSSGTIQECTFLSTISEMDKQILTAQIQSVPFQNFLKKYKISKNISFHIKLISNEA</sequence>
<keyword evidence="1" id="KW-0472">Membrane</keyword>
<accession>A0A1A9HX19</accession>
<dbReference type="EMBL" id="CP014639">
    <property type="protein sequence ID" value="ANH78584.1"/>
    <property type="molecule type" value="Genomic_DNA"/>
</dbReference>
<evidence type="ECO:0000313" key="3">
    <source>
        <dbReference type="Proteomes" id="UP000078162"/>
    </source>
</evidence>
<dbReference type="AlphaFoldDB" id="A0A1A9HX19"/>
<evidence type="ECO:0000256" key="1">
    <source>
        <dbReference type="SAM" id="Phobius"/>
    </source>
</evidence>
<keyword evidence="1" id="KW-0812">Transmembrane</keyword>
<proteinExistence type="predicted"/>
<dbReference type="RefSeq" id="WP_066481972.1">
    <property type="nucleotide sequence ID" value="NZ_CP014639.1"/>
</dbReference>
<protein>
    <submittedName>
        <fullName evidence="2">Putative TolA protein</fullName>
    </submittedName>
</protein>
<dbReference type="PATRIC" id="fig|1806891.3.peg.404"/>
<evidence type="ECO:0000313" key="2">
    <source>
        <dbReference type="EMBL" id="ANH78584.1"/>
    </source>
</evidence>
<dbReference type="OrthoDB" id="17842at2"/>
<name>A0A1A9HX19_9CHLA</name>